<keyword evidence="1" id="KW-0812">Transmembrane</keyword>
<gene>
    <name evidence="1" type="ORF">CLIB1444_06S00540</name>
</gene>
<dbReference type="EMBL" id="CALSDN010000006">
    <property type="protein sequence ID" value="CAH6721367.1"/>
    <property type="molecule type" value="Genomic_DNA"/>
</dbReference>
<comment type="caution">
    <text evidence="1">The sequence shown here is derived from an EMBL/GenBank/DDBJ whole genome shotgun (WGS) entry which is preliminary data.</text>
</comment>
<proteinExistence type="predicted"/>
<evidence type="ECO:0000313" key="1">
    <source>
        <dbReference type="EMBL" id="CAH6721367.1"/>
    </source>
</evidence>
<sequence>MPSVDRQSLVFFIIMFIFLTLPNGQDQPHSYQERQTLTMFQKSITENQKALANREYEQGYGNLTGFLLSYDDMKSGKKEEDWPLHNYKETPWIEDEKYSLLPNVISDKVKSFWGNDKVDLNNENELGYLFNISGRLEGKFKKNNERSKQIEKFPLKLPKYLRDYFESINSGDGIIDDGNNDGSNDRKVDEIINKVGNLTFDEGKIVVSIKSMDYNYKNPEILKHIKTPEDKVDDAVIVELKMNLMDESETSKNEISTYGVYFQDSGSLISITNSGKFAGHLGAPSLTMNERNFGVSKKIISQYLNGTSLEEQISMDDMNNFIVQSFEQCEFINYFQLEKTEFSIKELKEIDEELVNPSGKPISKNKPKIKINEMLLYSPDCGIVIEDSKVEGEKSEIVTIRFRHVFMGFLVIIVLQLYLFLDQIEKSKTPGQLSNISSLTLYILQYQDALIALTFLIVSTIFEKIYLLLVTIAIVTYIMCGIFEMGFLTQVIKTQMNERGTSWWEILRSSTARNNENSESSPNEDGTPATTDNPATPATPTQPTPIIDNDDANVWNGIFAPGFAITIISTFLILNSSMWRKSYRKTFEMVGLTLLNSYWIPQFFRNTLKNRKTPFDLKFVLGTTILRLIPIYYVNLFPTPFNHERNQNFVIFITVYVFLQLSLLYLQNFNPRFWINDKWLPKAYNYHPIINLNDLEHYGSDLLSSVNIESDDMDETVIKTDCAICMNDINLPIFKNKTKKVPKDYMVTPCFHIFHSECLEDWMKYKLQCPICRNGLPPM</sequence>
<evidence type="ECO:0000313" key="2">
    <source>
        <dbReference type="Proteomes" id="UP001152531"/>
    </source>
</evidence>
<dbReference type="Proteomes" id="UP001152531">
    <property type="component" value="Unassembled WGS sequence"/>
</dbReference>
<accession>A0ACA9Y971</accession>
<name>A0ACA9Y971_9ASCO</name>
<protein>
    <submittedName>
        <fullName evidence="1">Transmembrane E3 ubiquitin-protein ligase 1</fullName>
    </submittedName>
</protein>
<keyword evidence="1" id="KW-0472">Membrane</keyword>
<keyword evidence="2" id="KW-1185">Reference proteome</keyword>
<organism evidence="1 2">
    <name type="scientific">[Candida] jaroonii</name>
    <dbReference type="NCBI Taxonomy" id="467808"/>
    <lineage>
        <taxon>Eukaryota</taxon>
        <taxon>Fungi</taxon>
        <taxon>Dikarya</taxon>
        <taxon>Ascomycota</taxon>
        <taxon>Saccharomycotina</taxon>
        <taxon>Pichiomycetes</taxon>
        <taxon>Debaryomycetaceae</taxon>
        <taxon>Yamadazyma</taxon>
    </lineage>
</organism>
<reference evidence="1" key="1">
    <citation type="submission" date="2022-06" db="EMBL/GenBank/DDBJ databases">
        <authorList>
            <person name="Legras J.-L."/>
            <person name="Devillers H."/>
            <person name="Grondin C."/>
        </authorList>
    </citation>
    <scope>NUCLEOTIDE SEQUENCE</scope>
    <source>
        <strain evidence="1">CLIB 1444</strain>
    </source>
</reference>